<evidence type="ECO:0000313" key="3">
    <source>
        <dbReference type="Proteomes" id="UP000054538"/>
    </source>
</evidence>
<keyword evidence="3" id="KW-1185">Reference proteome</keyword>
<name>A0A0D0BM76_9AGAM</name>
<reference evidence="3" key="2">
    <citation type="submission" date="2015-01" db="EMBL/GenBank/DDBJ databases">
        <title>Evolutionary Origins and Diversification of the Mycorrhizal Mutualists.</title>
        <authorList>
            <consortium name="DOE Joint Genome Institute"/>
            <consortium name="Mycorrhizal Genomics Consortium"/>
            <person name="Kohler A."/>
            <person name="Kuo A."/>
            <person name="Nagy L.G."/>
            <person name="Floudas D."/>
            <person name="Copeland A."/>
            <person name="Barry K.W."/>
            <person name="Cichocki N."/>
            <person name="Veneault-Fourrey C."/>
            <person name="LaButti K."/>
            <person name="Lindquist E.A."/>
            <person name="Lipzen A."/>
            <person name="Lundell T."/>
            <person name="Morin E."/>
            <person name="Murat C."/>
            <person name="Riley R."/>
            <person name="Ohm R."/>
            <person name="Sun H."/>
            <person name="Tunlid A."/>
            <person name="Henrissat B."/>
            <person name="Grigoriev I.V."/>
            <person name="Hibbett D.S."/>
            <person name="Martin F."/>
        </authorList>
    </citation>
    <scope>NUCLEOTIDE SEQUENCE [LARGE SCALE GENOMIC DNA]</scope>
    <source>
        <strain evidence="3">Ve08.2h10</strain>
    </source>
</reference>
<evidence type="ECO:0000256" key="1">
    <source>
        <dbReference type="SAM" id="MobiDB-lite"/>
    </source>
</evidence>
<organism evidence="2 3">
    <name type="scientific">Paxillus rubicundulus Ve08.2h10</name>
    <dbReference type="NCBI Taxonomy" id="930991"/>
    <lineage>
        <taxon>Eukaryota</taxon>
        <taxon>Fungi</taxon>
        <taxon>Dikarya</taxon>
        <taxon>Basidiomycota</taxon>
        <taxon>Agaricomycotina</taxon>
        <taxon>Agaricomycetes</taxon>
        <taxon>Agaricomycetidae</taxon>
        <taxon>Boletales</taxon>
        <taxon>Paxilineae</taxon>
        <taxon>Paxillaceae</taxon>
        <taxon>Paxillus</taxon>
    </lineage>
</organism>
<sequence>MSDTEESKDNQGGSTDEEDPSDVSQEPGAQSKHLYMGKQARGRGLDDEGGDEEEADFRRWTQSEMVGNPKDSGNQQARKKVRERKSDGEDAQDPDFKAKAR</sequence>
<feature type="region of interest" description="Disordered" evidence="1">
    <location>
        <begin position="1"/>
        <end position="101"/>
    </location>
</feature>
<reference evidence="2 3" key="1">
    <citation type="submission" date="2014-04" db="EMBL/GenBank/DDBJ databases">
        <authorList>
            <consortium name="DOE Joint Genome Institute"/>
            <person name="Kuo A."/>
            <person name="Kohler A."/>
            <person name="Jargeat P."/>
            <person name="Nagy L.G."/>
            <person name="Floudas D."/>
            <person name="Copeland A."/>
            <person name="Barry K.W."/>
            <person name="Cichocki N."/>
            <person name="Veneault-Fourrey C."/>
            <person name="LaButti K."/>
            <person name="Lindquist E.A."/>
            <person name="Lipzen A."/>
            <person name="Lundell T."/>
            <person name="Morin E."/>
            <person name="Murat C."/>
            <person name="Sun H."/>
            <person name="Tunlid A."/>
            <person name="Henrissat B."/>
            <person name="Grigoriev I.V."/>
            <person name="Hibbett D.S."/>
            <person name="Martin F."/>
            <person name="Nordberg H.P."/>
            <person name="Cantor M.N."/>
            <person name="Hua S.X."/>
        </authorList>
    </citation>
    <scope>NUCLEOTIDE SEQUENCE [LARGE SCALE GENOMIC DNA]</scope>
    <source>
        <strain evidence="2 3">Ve08.2h10</strain>
    </source>
</reference>
<protein>
    <submittedName>
        <fullName evidence="2">Uncharacterized protein</fullName>
    </submittedName>
</protein>
<proteinExistence type="predicted"/>
<dbReference type="AlphaFoldDB" id="A0A0D0BM76"/>
<dbReference type="Proteomes" id="UP000054538">
    <property type="component" value="Unassembled WGS sequence"/>
</dbReference>
<evidence type="ECO:0000313" key="2">
    <source>
        <dbReference type="EMBL" id="KIK72782.1"/>
    </source>
</evidence>
<feature type="compositionally biased region" description="Polar residues" evidence="1">
    <location>
        <begin position="62"/>
        <end position="76"/>
    </location>
</feature>
<dbReference type="HOGENOM" id="CLU_164202_0_0_1"/>
<feature type="compositionally biased region" description="Basic and acidic residues" evidence="1">
    <location>
        <begin position="84"/>
        <end position="101"/>
    </location>
</feature>
<dbReference type="EMBL" id="KN830447">
    <property type="protein sequence ID" value="KIK72782.1"/>
    <property type="molecule type" value="Genomic_DNA"/>
</dbReference>
<accession>A0A0D0BM76</accession>
<gene>
    <name evidence="2" type="ORF">PAXRUDRAFT_21589</name>
</gene>
<dbReference type="InParanoid" id="A0A0D0BM76"/>